<dbReference type="GO" id="GO:0019901">
    <property type="term" value="F:protein kinase binding"/>
    <property type="evidence" value="ECO:0007669"/>
    <property type="project" value="InterPro"/>
</dbReference>
<dbReference type="Pfam" id="PF15898">
    <property type="entry name" value="PRKG1_interact"/>
    <property type="match status" value="1"/>
</dbReference>
<evidence type="ECO:0000259" key="4">
    <source>
        <dbReference type="Pfam" id="PF03632"/>
    </source>
</evidence>
<dbReference type="Gene3D" id="1.50.10.10">
    <property type="match status" value="1"/>
</dbReference>
<evidence type="ECO:0000256" key="3">
    <source>
        <dbReference type="SAM" id="MobiDB-lite"/>
    </source>
</evidence>
<keyword evidence="7" id="KW-1185">Reference proteome</keyword>
<feature type="coiled-coil region" evidence="2">
    <location>
        <begin position="31"/>
        <end position="65"/>
    </location>
</feature>
<evidence type="ECO:0000313" key="7">
    <source>
        <dbReference type="Proteomes" id="UP001279410"/>
    </source>
</evidence>
<protein>
    <submittedName>
        <fullName evidence="6">Acid trehalase-like protein 1 isoform X1</fullName>
    </submittedName>
</protein>
<sequence>TDQHLSSRSDVSCNDYTQGGESETKDFKKLFEEVSRENSQLQSQLQDTQRIVSQTRLDLEKATQRQERFSDCSALLELERKVLVDLRADNQHSDPHTFSTDTCPVTSASPLANGFWAEGCLCLGFHPDCANSSDSAEASFDEGLNPMAVGNPRPPHVAGLKELWLQSKVEVAGSEPQGPGVMPPDEYYYNVNNSVYTNTVAKFSLQFAVELADLLQHPVQKEWQEVAEHLKIPFDQESQYHPEYDGYIKGHPVKQADTVMLGYPLGLSMTPEIRRNDLEAYEPVTDPHGPAMTWGMFAIGWLELGEAERAQRLLEKCFSNIQGPFQVWSESSDGSGAVNFLTGMGGFLQAVLFGYTGF</sequence>
<name>A0AAD3R8E3_LATJO</name>
<evidence type="ECO:0000259" key="5">
    <source>
        <dbReference type="Pfam" id="PF15898"/>
    </source>
</evidence>
<evidence type="ECO:0000256" key="1">
    <source>
        <dbReference type="ARBA" id="ARBA00006768"/>
    </source>
</evidence>
<feature type="non-terminal residue" evidence="6">
    <location>
        <position position="358"/>
    </location>
</feature>
<dbReference type="SUPFAM" id="SSF48208">
    <property type="entry name" value="Six-hairpin glycosidases"/>
    <property type="match status" value="1"/>
</dbReference>
<proteinExistence type="inferred from homology"/>
<dbReference type="GO" id="GO:0005975">
    <property type="term" value="P:carbohydrate metabolic process"/>
    <property type="evidence" value="ECO:0007669"/>
    <property type="project" value="InterPro"/>
</dbReference>
<dbReference type="Pfam" id="PF03632">
    <property type="entry name" value="Glyco_hydro_65m"/>
    <property type="match status" value="1"/>
</dbReference>
<organism evidence="6 7">
    <name type="scientific">Lates japonicus</name>
    <name type="common">Japanese lates</name>
    <dbReference type="NCBI Taxonomy" id="270547"/>
    <lineage>
        <taxon>Eukaryota</taxon>
        <taxon>Metazoa</taxon>
        <taxon>Chordata</taxon>
        <taxon>Craniata</taxon>
        <taxon>Vertebrata</taxon>
        <taxon>Euteleostomi</taxon>
        <taxon>Actinopterygii</taxon>
        <taxon>Neopterygii</taxon>
        <taxon>Teleostei</taxon>
        <taxon>Neoteleostei</taxon>
        <taxon>Acanthomorphata</taxon>
        <taxon>Carangaria</taxon>
        <taxon>Carangaria incertae sedis</taxon>
        <taxon>Centropomidae</taxon>
        <taxon>Lates</taxon>
    </lineage>
</organism>
<feature type="domain" description="Glycoside hydrolase family 65 central catalytic" evidence="4">
    <location>
        <begin position="179"/>
        <end position="249"/>
    </location>
</feature>
<gene>
    <name evidence="6" type="ORF">AKAME5_001087100</name>
</gene>
<feature type="compositionally biased region" description="Polar residues" evidence="3">
    <location>
        <begin position="8"/>
        <end position="21"/>
    </location>
</feature>
<comment type="similarity">
    <text evidence="1">Belongs to the glycosyl hydrolase 65 family.</text>
</comment>
<reference evidence="6" key="1">
    <citation type="submission" date="2022-08" db="EMBL/GenBank/DDBJ databases">
        <title>Genome sequencing of akame (Lates japonicus).</title>
        <authorList>
            <person name="Hashiguchi Y."/>
            <person name="Takahashi H."/>
        </authorList>
    </citation>
    <scope>NUCLEOTIDE SEQUENCE</scope>
    <source>
        <strain evidence="6">Kochi</strain>
    </source>
</reference>
<comment type="caution">
    <text evidence="6">The sequence shown here is derived from an EMBL/GenBank/DDBJ whole genome shotgun (WGS) entry which is preliminary data.</text>
</comment>
<dbReference type="Gene3D" id="6.10.250.1820">
    <property type="match status" value="1"/>
</dbReference>
<dbReference type="EMBL" id="BRZM01000035">
    <property type="protein sequence ID" value="GLD58785.1"/>
    <property type="molecule type" value="Genomic_DNA"/>
</dbReference>
<feature type="domain" description="cGMP-dependent protein kinase interacting" evidence="5">
    <location>
        <begin position="26"/>
        <end position="81"/>
    </location>
</feature>
<evidence type="ECO:0000256" key="2">
    <source>
        <dbReference type="SAM" id="Coils"/>
    </source>
</evidence>
<evidence type="ECO:0000313" key="6">
    <source>
        <dbReference type="EMBL" id="GLD58785.1"/>
    </source>
</evidence>
<dbReference type="GO" id="GO:0005829">
    <property type="term" value="C:cytosol"/>
    <property type="evidence" value="ECO:0007669"/>
    <property type="project" value="TreeGrafter"/>
</dbReference>
<feature type="region of interest" description="Disordered" evidence="3">
    <location>
        <begin position="1"/>
        <end position="22"/>
    </location>
</feature>
<dbReference type="InterPro" id="IPR031775">
    <property type="entry name" value="PRKG1_interact"/>
</dbReference>
<dbReference type="GO" id="GO:0047402">
    <property type="term" value="F:protein-glucosylgalactosylhydroxylysine glucosidase activity"/>
    <property type="evidence" value="ECO:0007669"/>
    <property type="project" value="TreeGrafter"/>
</dbReference>
<keyword evidence="2" id="KW-0175">Coiled coil</keyword>
<dbReference type="InterPro" id="IPR005195">
    <property type="entry name" value="Glyco_hydro_65_M"/>
</dbReference>
<dbReference type="InterPro" id="IPR008928">
    <property type="entry name" value="6-hairpin_glycosidase_sf"/>
</dbReference>
<feature type="non-terminal residue" evidence="6">
    <location>
        <position position="1"/>
    </location>
</feature>
<dbReference type="PANTHER" id="PTHR11051">
    <property type="entry name" value="GLYCOSYL HYDROLASE-RELATED"/>
    <property type="match status" value="1"/>
</dbReference>
<dbReference type="Proteomes" id="UP001279410">
    <property type="component" value="Unassembled WGS sequence"/>
</dbReference>
<dbReference type="InterPro" id="IPR012341">
    <property type="entry name" value="6hp_glycosidase-like_sf"/>
</dbReference>
<dbReference type="PANTHER" id="PTHR11051:SF8">
    <property type="entry name" value="PROTEIN-GLUCOSYLGALACTOSYLHYDROXYLYSINE GLUCOSIDASE"/>
    <property type="match status" value="1"/>
</dbReference>
<dbReference type="AlphaFoldDB" id="A0AAD3R8E3"/>
<accession>A0AAD3R8E3</accession>